<organism evidence="2 3">
    <name type="scientific">Punica granatum</name>
    <name type="common">Pomegranate</name>
    <dbReference type="NCBI Taxonomy" id="22663"/>
    <lineage>
        <taxon>Eukaryota</taxon>
        <taxon>Viridiplantae</taxon>
        <taxon>Streptophyta</taxon>
        <taxon>Embryophyta</taxon>
        <taxon>Tracheophyta</taxon>
        <taxon>Spermatophyta</taxon>
        <taxon>Magnoliopsida</taxon>
        <taxon>eudicotyledons</taxon>
        <taxon>Gunneridae</taxon>
        <taxon>Pentapetalae</taxon>
        <taxon>rosids</taxon>
        <taxon>malvids</taxon>
        <taxon>Myrtales</taxon>
        <taxon>Lythraceae</taxon>
        <taxon>Punica</taxon>
    </lineage>
</organism>
<feature type="compositionally biased region" description="Low complexity" evidence="1">
    <location>
        <begin position="7"/>
        <end position="23"/>
    </location>
</feature>
<dbReference type="Proteomes" id="UP000197138">
    <property type="component" value="Unassembled WGS sequence"/>
</dbReference>
<gene>
    <name evidence="2" type="ORF">CDL15_Pgr017988</name>
</gene>
<sequence>MILHFRQVSAASSPTVAASQQQQGDGRSHLSLGDPSKRARCELSEGTTRSQGVIKEKESEDGDDVKQRKKKMMVMEVDDGGRKEQR</sequence>
<evidence type="ECO:0000313" key="3">
    <source>
        <dbReference type="Proteomes" id="UP000197138"/>
    </source>
</evidence>
<proteinExistence type="predicted"/>
<name>A0A218WH08_PUNGR</name>
<protein>
    <submittedName>
        <fullName evidence="2">Uncharacterized protein</fullName>
    </submittedName>
</protein>
<evidence type="ECO:0000313" key="2">
    <source>
        <dbReference type="EMBL" id="OWM72105.1"/>
    </source>
</evidence>
<accession>A0A218WH08</accession>
<dbReference type="AlphaFoldDB" id="A0A218WH08"/>
<feature type="region of interest" description="Disordered" evidence="1">
    <location>
        <begin position="1"/>
        <end position="86"/>
    </location>
</feature>
<dbReference type="EMBL" id="MTKT01004293">
    <property type="protein sequence ID" value="OWM72105.1"/>
    <property type="molecule type" value="Genomic_DNA"/>
</dbReference>
<reference evidence="3" key="1">
    <citation type="journal article" date="2017" name="Plant J.">
        <title>The pomegranate (Punica granatum L.) genome and the genomics of punicalagin biosynthesis.</title>
        <authorList>
            <person name="Qin G."/>
            <person name="Xu C."/>
            <person name="Ming R."/>
            <person name="Tang H."/>
            <person name="Guyot R."/>
            <person name="Kramer E.M."/>
            <person name="Hu Y."/>
            <person name="Yi X."/>
            <person name="Qi Y."/>
            <person name="Xu X."/>
            <person name="Gao Z."/>
            <person name="Pan H."/>
            <person name="Jian J."/>
            <person name="Tian Y."/>
            <person name="Yue Z."/>
            <person name="Xu Y."/>
        </authorList>
    </citation>
    <scope>NUCLEOTIDE SEQUENCE [LARGE SCALE GENOMIC DNA]</scope>
    <source>
        <strain evidence="3">cv. Dabenzi</strain>
    </source>
</reference>
<comment type="caution">
    <text evidence="2">The sequence shown here is derived from an EMBL/GenBank/DDBJ whole genome shotgun (WGS) entry which is preliminary data.</text>
</comment>
<evidence type="ECO:0000256" key="1">
    <source>
        <dbReference type="SAM" id="MobiDB-lite"/>
    </source>
</evidence>